<dbReference type="InterPro" id="IPR036895">
    <property type="entry name" value="Uracil-DNA_glycosylase-like_sf"/>
</dbReference>
<dbReference type="STRING" id="1280952.HJA_13975"/>
<gene>
    <name evidence="2" type="ORF">HJA_13975</name>
</gene>
<dbReference type="RefSeq" id="WP_035583385.1">
    <property type="nucleotide sequence ID" value="NZ_ARYJ01000010.1"/>
</dbReference>
<accession>A0A059F8V3</accession>
<dbReference type="CDD" id="cd10033">
    <property type="entry name" value="UDG_like"/>
    <property type="match status" value="1"/>
</dbReference>
<dbReference type="SMART" id="SM00987">
    <property type="entry name" value="UreE_C"/>
    <property type="match status" value="1"/>
</dbReference>
<dbReference type="PATRIC" id="fig|1280952.3.peg.2797"/>
<dbReference type="Proteomes" id="UP000024816">
    <property type="component" value="Unassembled WGS sequence"/>
</dbReference>
<dbReference type="InterPro" id="IPR047124">
    <property type="entry name" value="HI_0220.2"/>
</dbReference>
<proteinExistence type="predicted"/>
<dbReference type="PANTHER" id="PTHR42160:SF1">
    <property type="entry name" value="URACIL-DNA GLYCOSYLASE SUPERFAMILY PROTEIN"/>
    <property type="match status" value="1"/>
</dbReference>
<dbReference type="Gene3D" id="3.40.470.10">
    <property type="entry name" value="Uracil-DNA glycosylase-like domain"/>
    <property type="match status" value="1"/>
</dbReference>
<keyword evidence="3" id="KW-1185">Reference proteome</keyword>
<comment type="caution">
    <text evidence="2">The sequence shown here is derived from an EMBL/GenBank/DDBJ whole genome shotgun (WGS) entry which is preliminary data.</text>
</comment>
<dbReference type="Pfam" id="PF03167">
    <property type="entry name" value="UDG"/>
    <property type="match status" value="1"/>
</dbReference>
<dbReference type="SUPFAM" id="SSF52141">
    <property type="entry name" value="Uracil-DNA glycosylase-like"/>
    <property type="match status" value="1"/>
</dbReference>
<dbReference type="PANTHER" id="PTHR42160">
    <property type="entry name" value="URACIL-DNA GLYCOSYLASE SUPERFAMILY PROTEIN"/>
    <property type="match status" value="1"/>
</dbReference>
<feature type="domain" description="Uracil-DNA glycosylase-like" evidence="1">
    <location>
        <begin position="29"/>
        <end position="188"/>
    </location>
</feature>
<name>A0A059F8V3_9PROT</name>
<protein>
    <submittedName>
        <fullName evidence="2">Uracil-DNA glycosylase</fullName>
    </submittedName>
</protein>
<dbReference type="InterPro" id="IPR005122">
    <property type="entry name" value="Uracil-DNA_glycosylase-like"/>
</dbReference>
<evidence type="ECO:0000313" key="2">
    <source>
        <dbReference type="EMBL" id="KCZ86993.1"/>
    </source>
</evidence>
<dbReference type="SMART" id="SM00986">
    <property type="entry name" value="UDG"/>
    <property type="match status" value="1"/>
</dbReference>
<organism evidence="2 3">
    <name type="scientific">Hyphomonas jannaschiana VP2</name>
    <dbReference type="NCBI Taxonomy" id="1280952"/>
    <lineage>
        <taxon>Bacteria</taxon>
        <taxon>Pseudomonadati</taxon>
        <taxon>Pseudomonadota</taxon>
        <taxon>Alphaproteobacteria</taxon>
        <taxon>Hyphomonadales</taxon>
        <taxon>Hyphomonadaceae</taxon>
        <taxon>Hyphomonas</taxon>
    </lineage>
</organism>
<dbReference type="OrthoDB" id="9789139at2"/>
<dbReference type="eggNOG" id="COG1573">
    <property type="taxonomic scope" value="Bacteria"/>
</dbReference>
<dbReference type="EMBL" id="ARYJ01000010">
    <property type="protein sequence ID" value="KCZ86993.1"/>
    <property type="molecule type" value="Genomic_DNA"/>
</dbReference>
<sequence length="198" mass="22310">MSDDLQSLIKEMRQCRLCETDMERAPNPVFQLSDTATVLVAGQAPGNLADTTGTPFNDPSGDRLRDWMGVSRDEFYDASKIAILPMGFCFPGYDAKGGDLPPMKRCAEVWRNRVLAQLPQLELILLVGGYAQRWHLGRKAEKTLTATVANWKSHARDHMFTLPHPSWRNTAWLKRNPWFEADVLPELRRAVRSALSAG</sequence>
<evidence type="ECO:0000259" key="1">
    <source>
        <dbReference type="SMART" id="SM00986"/>
    </source>
</evidence>
<evidence type="ECO:0000313" key="3">
    <source>
        <dbReference type="Proteomes" id="UP000024816"/>
    </source>
</evidence>
<dbReference type="AlphaFoldDB" id="A0A059F8V3"/>
<reference evidence="2 3" key="1">
    <citation type="journal article" date="2014" name="Antonie Van Leeuwenhoek">
        <title>Hyphomonas beringensis sp. nov. and Hyphomonas chukchiensis sp. nov., isolated from surface seawater of the Bering Sea and Chukchi Sea.</title>
        <authorList>
            <person name="Li C."/>
            <person name="Lai Q."/>
            <person name="Li G."/>
            <person name="Dong C."/>
            <person name="Wang J."/>
            <person name="Liao Y."/>
            <person name="Shao Z."/>
        </authorList>
    </citation>
    <scope>NUCLEOTIDE SEQUENCE [LARGE SCALE GENOMIC DNA]</scope>
    <source>
        <strain evidence="2 3">VP2</strain>
    </source>
</reference>